<reference evidence="2" key="1">
    <citation type="submission" date="2020-12" db="EMBL/GenBank/DDBJ databases">
        <title>Vagococcus allomyrinae sp. nov. and Enterococcus lavae sp. nov., isolated from the larvae of Allomyrina dichotoma.</title>
        <authorList>
            <person name="Lee S.D."/>
        </authorList>
    </citation>
    <scope>NUCLEOTIDE SEQUENCE</scope>
    <source>
        <strain evidence="2">BWB3-3</strain>
    </source>
</reference>
<organism evidence="2 3">
    <name type="scientific">Vagococcus allomyrinae</name>
    <dbReference type="NCBI Taxonomy" id="2794353"/>
    <lineage>
        <taxon>Bacteria</taxon>
        <taxon>Bacillati</taxon>
        <taxon>Bacillota</taxon>
        <taxon>Bacilli</taxon>
        <taxon>Lactobacillales</taxon>
        <taxon>Enterococcaceae</taxon>
        <taxon>Vagococcus</taxon>
    </lineage>
</organism>
<dbReference type="AlphaFoldDB" id="A0A940PEL6"/>
<evidence type="ECO:0000256" key="1">
    <source>
        <dbReference type="SAM" id="Phobius"/>
    </source>
</evidence>
<sequence>MTLIKRVIITLISLCLLVPAYLLLFHKEWSVTSLANSFFMLALLFFMITAFIGVFVSGFFDNFQKNMKDTLRLRKNTEPKDYLKTSKIFSKQPTYWLAVAIGLLLISLLLLVFA</sequence>
<feature type="transmembrane region" description="Helical" evidence="1">
    <location>
        <begin position="38"/>
        <end position="60"/>
    </location>
</feature>
<dbReference type="Proteomes" id="UP000674938">
    <property type="component" value="Unassembled WGS sequence"/>
</dbReference>
<name>A0A940PEL6_9ENTE</name>
<dbReference type="EMBL" id="JAEEGA010000016">
    <property type="protein sequence ID" value="MBP1043464.1"/>
    <property type="molecule type" value="Genomic_DNA"/>
</dbReference>
<comment type="caution">
    <text evidence="2">The sequence shown here is derived from an EMBL/GenBank/DDBJ whole genome shotgun (WGS) entry which is preliminary data.</text>
</comment>
<keyword evidence="1" id="KW-0812">Transmembrane</keyword>
<evidence type="ECO:0000313" key="2">
    <source>
        <dbReference type="EMBL" id="MBP1043464.1"/>
    </source>
</evidence>
<keyword evidence="1" id="KW-0472">Membrane</keyword>
<dbReference type="RefSeq" id="WP_209531277.1">
    <property type="nucleotide sequence ID" value="NZ_JAEEGA010000016.1"/>
</dbReference>
<feature type="transmembrane region" description="Helical" evidence="1">
    <location>
        <begin position="94"/>
        <end position="113"/>
    </location>
</feature>
<feature type="transmembrane region" description="Helical" evidence="1">
    <location>
        <begin position="7"/>
        <end position="26"/>
    </location>
</feature>
<gene>
    <name evidence="2" type="ORF">I6N95_20785</name>
</gene>
<evidence type="ECO:0000313" key="3">
    <source>
        <dbReference type="Proteomes" id="UP000674938"/>
    </source>
</evidence>
<proteinExistence type="predicted"/>
<protein>
    <submittedName>
        <fullName evidence="2">DUF3899 domain-containing protein</fullName>
    </submittedName>
</protein>
<accession>A0A940PEL6</accession>
<keyword evidence="1" id="KW-1133">Transmembrane helix</keyword>
<keyword evidence="3" id="KW-1185">Reference proteome</keyword>